<dbReference type="FunFam" id="4.10.400.10:FF:000045">
    <property type="entry name" value="Low-density lipoprotein receptor-related protein 2"/>
    <property type="match status" value="1"/>
</dbReference>
<evidence type="ECO:0000256" key="9">
    <source>
        <dbReference type="ARBA" id="ARBA00023180"/>
    </source>
</evidence>
<comment type="caution">
    <text evidence="10">Lacks conserved residue(s) required for the propagation of feature annotation.</text>
</comment>
<dbReference type="InterPro" id="IPR023415">
    <property type="entry name" value="LDLR_class-A_CS"/>
</dbReference>
<keyword evidence="8" id="KW-0675">Receptor</keyword>
<evidence type="ECO:0000313" key="11">
    <source>
        <dbReference type="WBParaSite" id="ECPE_0001530601-mRNA-1"/>
    </source>
</evidence>
<evidence type="ECO:0000256" key="6">
    <source>
        <dbReference type="ARBA" id="ARBA00023136"/>
    </source>
</evidence>
<dbReference type="Gene3D" id="4.10.400.10">
    <property type="entry name" value="Low-density Lipoprotein Receptor"/>
    <property type="match status" value="2"/>
</dbReference>
<keyword evidence="5" id="KW-1133">Transmembrane helix</keyword>
<dbReference type="InterPro" id="IPR051221">
    <property type="entry name" value="LDLR-related"/>
</dbReference>
<keyword evidence="6" id="KW-0472">Membrane</keyword>
<evidence type="ECO:0000256" key="5">
    <source>
        <dbReference type="ARBA" id="ARBA00022989"/>
    </source>
</evidence>
<keyword evidence="3" id="KW-0812">Transmembrane</keyword>
<evidence type="ECO:0000256" key="7">
    <source>
        <dbReference type="ARBA" id="ARBA00023157"/>
    </source>
</evidence>
<dbReference type="AlphaFoldDB" id="A0A183B7T1"/>
<keyword evidence="9" id="KW-0325">Glycoprotein</keyword>
<name>A0A183B7T1_9TREM</name>
<dbReference type="GO" id="GO:0043235">
    <property type="term" value="C:receptor complex"/>
    <property type="evidence" value="ECO:0007669"/>
    <property type="project" value="TreeGrafter"/>
</dbReference>
<dbReference type="CDD" id="cd00112">
    <property type="entry name" value="LDLa"/>
    <property type="match status" value="2"/>
</dbReference>
<comment type="subcellular location">
    <subcellularLocation>
        <location evidence="2">Endomembrane system</location>
    </subcellularLocation>
    <subcellularLocation>
        <location evidence="1">Membrane</location>
        <topology evidence="1">Single-pass membrane protein</topology>
    </subcellularLocation>
</comment>
<dbReference type="GO" id="GO:0012505">
    <property type="term" value="C:endomembrane system"/>
    <property type="evidence" value="ECO:0007669"/>
    <property type="project" value="UniProtKB-SubCell"/>
</dbReference>
<dbReference type="PROSITE" id="PS50068">
    <property type="entry name" value="LDLRA_2"/>
    <property type="match status" value="2"/>
</dbReference>
<dbReference type="InterPro" id="IPR002172">
    <property type="entry name" value="LDrepeatLR_classA_rpt"/>
</dbReference>
<keyword evidence="4" id="KW-0677">Repeat</keyword>
<organism evidence="11">
    <name type="scientific">Echinostoma caproni</name>
    <dbReference type="NCBI Taxonomy" id="27848"/>
    <lineage>
        <taxon>Eukaryota</taxon>
        <taxon>Metazoa</taxon>
        <taxon>Spiralia</taxon>
        <taxon>Lophotrochozoa</taxon>
        <taxon>Platyhelminthes</taxon>
        <taxon>Trematoda</taxon>
        <taxon>Digenea</taxon>
        <taxon>Plagiorchiida</taxon>
        <taxon>Echinostomata</taxon>
        <taxon>Echinostomatoidea</taxon>
        <taxon>Echinostomatidae</taxon>
        <taxon>Echinostoma</taxon>
    </lineage>
</organism>
<dbReference type="GO" id="GO:0005886">
    <property type="term" value="C:plasma membrane"/>
    <property type="evidence" value="ECO:0007669"/>
    <property type="project" value="TreeGrafter"/>
</dbReference>
<dbReference type="PANTHER" id="PTHR22722:SF5">
    <property type="entry name" value="LOW-DENSITY LIPOPROTEIN RECEPTOR-RELATED PROTEIN 1B"/>
    <property type="match status" value="1"/>
</dbReference>
<accession>A0A183B7T1</accession>
<proteinExistence type="predicted"/>
<dbReference type="PROSITE" id="PS01209">
    <property type="entry name" value="LDLRA_1"/>
    <property type="match status" value="1"/>
</dbReference>
<dbReference type="PRINTS" id="PR00261">
    <property type="entry name" value="LDLRECEPTOR"/>
</dbReference>
<protein>
    <submittedName>
        <fullName evidence="11">Low density lipoprotein receptor class A domain containing 3</fullName>
    </submittedName>
</protein>
<evidence type="ECO:0000256" key="2">
    <source>
        <dbReference type="ARBA" id="ARBA00004308"/>
    </source>
</evidence>
<keyword evidence="7 10" id="KW-1015">Disulfide bond</keyword>
<evidence type="ECO:0000256" key="3">
    <source>
        <dbReference type="ARBA" id="ARBA00022692"/>
    </source>
</evidence>
<dbReference type="GO" id="GO:0005041">
    <property type="term" value="F:low-density lipoprotein particle receptor activity"/>
    <property type="evidence" value="ECO:0007669"/>
    <property type="project" value="TreeGrafter"/>
</dbReference>
<reference evidence="11" key="1">
    <citation type="submission" date="2016-06" db="UniProtKB">
        <authorList>
            <consortium name="WormBaseParasite"/>
        </authorList>
    </citation>
    <scope>IDENTIFICATION</scope>
</reference>
<dbReference type="SMART" id="SM00192">
    <property type="entry name" value="LDLa"/>
    <property type="match status" value="2"/>
</dbReference>
<evidence type="ECO:0000256" key="4">
    <source>
        <dbReference type="ARBA" id="ARBA00022737"/>
    </source>
</evidence>
<evidence type="ECO:0000256" key="10">
    <source>
        <dbReference type="PROSITE-ProRule" id="PRU00124"/>
    </source>
</evidence>
<dbReference type="PANTHER" id="PTHR22722">
    <property type="entry name" value="LOW-DENSITY LIPOPROTEIN RECEPTOR-RELATED PROTEIN 2-RELATED"/>
    <property type="match status" value="1"/>
</dbReference>
<dbReference type="Pfam" id="PF00057">
    <property type="entry name" value="Ldl_recept_a"/>
    <property type="match status" value="2"/>
</dbReference>
<dbReference type="SUPFAM" id="SSF57424">
    <property type="entry name" value="LDL receptor-like module"/>
    <property type="match status" value="2"/>
</dbReference>
<dbReference type="InterPro" id="IPR036055">
    <property type="entry name" value="LDL_receptor-like_sf"/>
</dbReference>
<evidence type="ECO:0000256" key="8">
    <source>
        <dbReference type="ARBA" id="ARBA00023170"/>
    </source>
</evidence>
<dbReference type="WBParaSite" id="ECPE_0001530601-mRNA-1">
    <property type="protein sequence ID" value="ECPE_0001530601-mRNA-1"/>
    <property type="gene ID" value="ECPE_0001530601"/>
</dbReference>
<sequence>LSLTIESMLCTLNGTLILHFTAPCQLNEIRCSNGMCIPRTSLCNNRVDCPFGEDEQPSFLAHKCPREFLCQVTLDVCVAKPCSGQAQCGDYSDQAPEVNHKPRFSPDQFACHSGGQCIHEFYRCDGVRDCLDGSDETAAAGCLPESGSLFGQCARMIDKYYSLLKSPGRYKQLLLVYCCHCTNTFCIAFVYLSGCLSISI</sequence>
<feature type="disulfide bond" evidence="10">
    <location>
        <begin position="24"/>
        <end position="36"/>
    </location>
</feature>
<feature type="disulfide bond" evidence="10">
    <location>
        <begin position="31"/>
        <end position="49"/>
    </location>
</feature>
<evidence type="ECO:0000256" key="1">
    <source>
        <dbReference type="ARBA" id="ARBA00004167"/>
    </source>
</evidence>